<evidence type="ECO:0000313" key="2">
    <source>
        <dbReference type="Proteomes" id="UP000237481"/>
    </source>
</evidence>
<comment type="caution">
    <text evidence="1">The sequence shown here is derived from an EMBL/GenBank/DDBJ whole genome shotgun (WGS) entry which is preliminary data.</text>
</comment>
<dbReference type="AlphaFoldDB" id="A0A2S4KLE3"/>
<protein>
    <submittedName>
        <fullName evidence="1">Uncharacterized protein</fullName>
    </submittedName>
</protein>
<dbReference type="Proteomes" id="UP000237481">
    <property type="component" value="Unassembled WGS sequence"/>
</dbReference>
<organism evidence="1 2">
    <name type="scientific">Tolypocladium paradoxum</name>
    <dbReference type="NCBI Taxonomy" id="94208"/>
    <lineage>
        <taxon>Eukaryota</taxon>
        <taxon>Fungi</taxon>
        <taxon>Dikarya</taxon>
        <taxon>Ascomycota</taxon>
        <taxon>Pezizomycotina</taxon>
        <taxon>Sordariomycetes</taxon>
        <taxon>Hypocreomycetidae</taxon>
        <taxon>Hypocreales</taxon>
        <taxon>Ophiocordycipitaceae</taxon>
        <taxon>Tolypocladium</taxon>
    </lineage>
</organism>
<dbReference type="OrthoDB" id="4907064at2759"/>
<dbReference type="EMBL" id="PKSG01001110">
    <property type="protein sequence ID" value="POR30993.1"/>
    <property type="molecule type" value="Genomic_DNA"/>
</dbReference>
<reference evidence="1 2" key="1">
    <citation type="submission" date="2018-01" db="EMBL/GenBank/DDBJ databases">
        <title>Harnessing the power of phylogenomics to disentangle the directionality and signatures of interkingdom host jumping in the parasitic fungal genus Tolypocladium.</title>
        <authorList>
            <person name="Quandt C.A."/>
            <person name="Patterson W."/>
            <person name="Spatafora J.W."/>
        </authorList>
    </citation>
    <scope>NUCLEOTIDE SEQUENCE [LARGE SCALE GENOMIC DNA]</scope>
    <source>
        <strain evidence="1 2">NRBC 100945</strain>
    </source>
</reference>
<accession>A0A2S4KLE3</accession>
<gene>
    <name evidence="1" type="ORF">TPAR_08807</name>
</gene>
<sequence length="84" mass="9478">MATRIHVKCISETIPGNPADRRMEMANIICQHNLNRDFDASRDCLRSVGQYAVDGVRCQFLVDIGPRGAKSPTILSYKWNGERL</sequence>
<keyword evidence="2" id="KW-1185">Reference proteome</keyword>
<proteinExistence type="predicted"/>
<name>A0A2S4KLE3_9HYPO</name>
<evidence type="ECO:0000313" key="1">
    <source>
        <dbReference type="EMBL" id="POR30993.1"/>
    </source>
</evidence>